<keyword evidence="2" id="KW-0732">Signal</keyword>
<dbReference type="InterPro" id="IPR008969">
    <property type="entry name" value="CarboxyPept-like_regulatory"/>
</dbReference>
<dbReference type="Gene3D" id="2.60.40.1120">
    <property type="entry name" value="Carboxypeptidase-like, regulatory domain"/>
    <property type="match status" value="1"/>
</dbReference>
<dbReference type="Gene3D" id="3.55.50.30">
    <property type="match status" value="1"/>
</dbReference>
<evidence type="ECO:0000313" key="9">
    <source>
        <dbReference type="Proteomes" id="UP000256373"/>
    </source>
</evidence>
<keyword evidence="1 5" id="KW-0813">Transport</keyword>
<dbReference type="AlphaFoldDB" id="A0A3D8YBM3"/>
<dbReference type="SUPFAM" id="SSF49464">
    <property type="entry name" value="Carboxypeptidase regulatory domain-like"/>
    <property type="match status" value="1"/>
</dbReference>
<dbReference type="Gene3D" id="2.170.130.10">
    <property type="entry name" value="TonB-dependent receptor, plug domain"/>
    <property type="match status" value="1"/>
</dbReference>
<dbReference type="SUPFAM" id="SSF56935">
    <property type="entry name" value="Porins"/>
    <property type="match status" value="1"/>
</dbReference>
<evidence type="ECO:0000256" key="2">
    <source>
        <dbReference type="ARBA" id="ARBA00022729"/>
    </source>
</evidence>
<dbReference type="NCBIfam" id="TIGR04056">
    <property type="entry name" value="OMP_RagA_SusC"/>
    <property type="match status" value="1"/>
</dbReference>
<keyword evidence="5" id="KW-0812">Transmembrane</keyword>
<dbReference type="Pfam" id="PF13715">
    <property type="entry name" value="CarbopepD_reg_2"/>
    <property type="match status" value="1"/>
</dbReference>
<dbReference type="Pfam" id="PF07715">
    <property type="entry name" value="Plug"/>
    <property type="match status" value="1"/>
</dbReference>
<dbReference type="GO" id="GO:0015344">
    <property type="term" value="F:siderophore uptake transmembrane transporter activity"/>
    <property type="evidence" value="ECO:0007669"/>
    <property type="project" value="TreeGrafter"/>
</dbReference>
<keyword evidence="3 5" id="KW-0472">Membrane</keyword>
<comment type="similarity">
    <text evidence="5">Belongs to the TonB-dependent receptor family.</text>
</comment>
<dbReference type="InterPro" id="IPR023997">
    <property type="entry name" value="TonB-dep_OMP_SusC/RagA_CS"/>
</dbReference>
<evidence type="ECO:0000256" key="5">
    <source>
        <dbReference type="PROSITE-ProRule" id="PRU01360"/>
    </source>
</evidence>
<dbReference type="Proteomes" id="UP000256373">
    <property type="component" value="Unassembled WGS sequence"/>
</dbReference>
<keyword evidence="4 5" id="KW-0998">Cell outer membrane</keyword>
<dbReference type="Pfam" id="PF07660">
    <property type="entry name" value="STN"/>
    <property type="match status" value="1"/>
</dbReference>
<accession>A0A3D8YBM3</accession>
<keyword evidence="9" id="KW-1185">Reference proteome</keyword>
<evidence type="ECO:0000256" key="4">
    <source>
        <dbReference type="ARBA" id="ARBA00023237"/>
    </source>
</evidence>
<dbReference type="PROSITE" id="PS52016">
    <property type="entry name" value="TONB_DEPENDENT_REC_3"/>
    <property type="match status" value="1"/>
</dbReference>
<dbReference type="InterPro" id="IPR037066">
    <property type="entry name" value="Plug_dom_sf"/>
</dbReference>
<comment type="subcellular location">
    <subcellularLocation>
        <location evidence="5">Cell outer membrane</location>
        <topology evidence="5">Multi-pass membrane protein</topology>
    </subcellularLocation>
</comment>
<evidence type="ECO:0000259" key="7">
    <source>
        <dbReference type="Pfam" id="PF07715"/>
    </source>
</evidence>
<dbReference type="EMBL" id="QNUL01000008">
    <property type="protein sequence ID" value="REA61379.1"/>
    <property type="molecule type" value="Genomic_DNA"/>
</dbReference>
<reference evidence="8 9" key="1">
    <citation type="submission" date="2018-07" db="EMBL/GenBank/DDBJ databases">
        <title>Dyadobacter roseus sp. nov., isolated from rose rhizosphere soil.</title>
        <authorList>
            <person name="Chen L."/>
        </authorList>
    </citation>
    <scope>NUCLEOTIDE SEQUENCE [LARGE SCALE GENOMIC DNA]</scope>
    <source>
        <strain evidence="8 9">RS19</strain>
    </source>
</reference>
<dbReference type="PANTHER" id="PTHR30069">
    <property type="entry name" value="TONB-DEPENDENT OUTER MEMBRANE RECEPTOR"/>
    <property type="match status" value="1"/>
</dbReference>
<dbReference type="PANTHER" id="PTHR30069:SF29">
    <property type="entry name" value="HEMOGLOBIN AND HEMOGLOBIN-HAPTOGLOBIN-BINDING PROTEIN 1-RELATED"/>
    <property type="match status" value="1"/>
</dbReference>
<dbReference type="InterPro" id="IPR039426">
    <property type="entry name" value="TonB-dep_rcpt-like"/>
</dbReference>
<evidence type="ECO:0000256" key="3">
    <source>
        <dbReference type="ARBA" id="ARBA00023136"/>
    </source>
</evidence>
<dbReference type="GO" id="GO:0044718">
    <property type="term" value="P:siderophore transmembrane transport"/>
    <property type="evidence" value="ECO:0007669"/>
    <property type="project" value="TreeGrafter"/>
</dbReference>
<evidence type="ECO:0000256" key="1">
    <source>
        <dbReference type="ARBA" id="ARBA00022448"/>
    </source>
</evidence>
<evidence type="ECO:0000313" key="8">
    <source>
        <dbReference type="EMBL" id="REA61379.1"/>
    </source>
</evidence>
<dbReference type="InterPro" id="IPR023996">
    <property type="entry name" value="TonB-dep_OMP_SusC/RagA"/>
</dbReference>
<gene>
    <name evidence="8" type="ORF">DSL64_12740</name>
</gene>
<name>A0A3D8YBM3_9BACT</name>
<feature type="domain" description="Secretin/TonB short N-terminal" evidence="6">
    <location>
        <begin position="51"/>
        <end position="100"/>
    </location>
</feature>
<sequence length="1143" mass="128235">MQCFLACLFLGVSLAHDGRGQSALSQKVTLNVENQDIKKILHQLEKQTNIKFVYSSKLIQSDRKATIKVQNGTLARVLDELLTPLQLNYKASEDLIVIKPESSTNQEPVKAEPEVKAGQGTSLRNVSGIVKDSTGVNLPGVNVVIKGTTKGTSTDAGGRYSIDVENENAILIFSYIGYVSQEIPAGTRSTLDVILKEEAAQLNDVIVVGYGTQKKTSITGSVAAITSDDLGRVRAGSTVSSALAGKIPGVSFRMADGRPGGTANINIRNLGRPLFVIDGVQQDLGQFNQIASNDIESITVLKDAAAAIYGVRAANGVVVVSTKKGKLNARNTINADVNFGFQSWTRYFEGLNDSHAYMSYRAEAEINRNGSTAITQSELDRYKAGTEYNYRSFNWRDFVIKRNAPMNTYNLNFTGGSDKITYYVSGTHLFQNSVLGREYQFQRTNVQSNITARIANGLKIGSSINGRIETNSNPGVPGGDDYEVALFSTIRNTPLERPYANDNPDYLNDIKHNETNWGYLNKNYAGKFRSDWRQIQINFDAEYQVAAIPGLSVYGIYSYYMADKLLNNHEYTYDTFTYNPENETYARTGGSINPWREREQVKEIKTTAQARLNYEKNFGQNTIAVILGTERLTENSLRNWIHSVPSANVQRLMYFETSDRYDDSEINRARAGYFARINYSYGNRYFLELSGRRDASYLFAPDKRVGYFPGGSVGWRITEESFMKKIMPSNSILTDLKFRGSYGVLGDDRNPNDANQPIVAEFAYLEGYRYREGTVILDGKPVLGSRDKGVPITGLSWLRSHMTNIGADFSLFNGQLTGSLEYFRRKRTGLPAARTDVLLPQEIGYTLPLENLNSDLRFGYDFALGYSGQKGEVKYNVSGNLSLSRGKNLQQYNPQFFNSVDQYFSSGINRYQGYVWGFEHIGQFQSQEEINNYPVNIDGQGNRTLLPGDLIYKDVDGDGKITDYDRRPIGYANDLPNVNMGFTLGINYKSFDFNADFSGATGYTVFMTEPNRVPFAYDGNLNTIFEDRWHRADIYDKNSAWIPGKYPALRFNDGNHSNTSRPSTFWAHDVTYFRARTIELGYSLPKELISKVKLQKARFYVNAYNLFSIDNMRKYNIDPEVSDGRGRQYPQSKIFNIGANLSF</sequence>
<dbReference type="OrthoDB" id="9768177at2"/>
<dbReference type="NCBIfam" id="TIGR04057">
    <property type="entry name" value="SusC_RagA_signa"/>
    <property type="match status" value="1"/>
</dbReference>
<organism evidence="8 9">
    <name type="scientific">Dyadobacter luteus</name>
    <dbReference type="NCBI Taxonomy" id="2259619"/>
    <lineage>
        <taxon>Bacteria</taxon>
        <taxon>Pseudomonadati</taxon>
        <taxon>Bacteroidota</taxon>
        <taxon>Cytophagia</taxon>
        <taxon>Cytophagales</taxon>
        <taxon>Spirosomataceae</taxon>
        <taxon>Dyadobacter</taxon>
    </lineage>
</organism>
<proteinExistence type="inferred from homology"/>
<evidence type="ECO:0000259" key="6">
    <source>
        <dbReference type="Pfam" id="PF07660"/>
    </source>
</evidence>
<keyword evidence="5" id="KW-1134">Transmembrane beta strand</keyword>
<dbReference type="InterPro" id="IPR012910">
    <property type="entry name" value="Plug_dom"/>
</dbReference>
<dbReference type="InterPro" id="IPR011662">
    <property type="entry name" value="Secretin/TonB_short_N"/>
</dbReference>
<dbReference type="GO" id="GO:0009279">
    <property type="term" value="C:cell outer membrane"/>
    <property type="evidence" value="ECO:0007669"/>
    <property type="project" value="UniProtKB-SubCell"/>
</dbReference>
<feature type="domain" description="TonB-dependent receptor plug" evidence="7">
    <location>
        <begin position="215"/>
        <end position="317"/>
    </location>
</feature>
<comment type="caution">
    <text evidence="8">The sequence shown here is derived from an EMBL/GenBank/DDBJ whole genome shotgun (WGS) entry which is preliminary data.</text>
</comment>
<protein>
    <submittedName>
        <fullName evidence="8">SusC/RagA family TonB-linked outer membrane protein</fullName>
    </submittedName>
</protein>